<organism evidence="5 6">
    <name type="scientific">Candidatus Avidehalobacter gallistercoris</name>
    <dbReference type="NCBI Taxonomy" id="2840694"/>
    <lineage>
        <taxon>Bacteria</taxon>
        <taxon>Bacillati</taxon>
        <taxon>Bacillota</taxon>
        <taxon>Clostridia</taxon>
        <taxon>Eubacteriales</taxon>
        <taxon>Peptococcaceae</taxon>
        <taxon>Peptococcaceae incertae sedis</taxon>
        <taxon>Candidatus Avidehalobacter</taxon>
    </lineage>
</organism>
<dbReference type="AlphaFoldDB" id="A0A9D1HIW0"/>
<accession>A0A9D1HIW0</accession>
<proteinExistence type="predicted"/>
<comment type="caution">
    <text evidence="5">The sequence shown here is derived from an EMBL/GenBank/DDBJ whole genome shotgun (WGS) entry which is preliminary data.</text>
</comment>
<reference evidence="5" key="2">
    <citation type="journal article" date="2021" name="PeerJ">
        <title>Extensive microbial diversity within the chicken gut microbiome revealed by metagenomics and culture.</title>
        <authorList>
            <person name="Gilroy R."/>
            <person name="Ravi A."/>
            <person name="Getino M."/>
            <person name="Pursley I."/>
            <person name="Horton D.L."/>
            <person name="Alikhan N.F."/>
            <person name="Baker D."/>
            <person name="Gharbi K."/>
            <person name="Hall N."/>
            <person name="Watson M."/>
            <person name="Adriaenssens E.M."/>
            <person name="Foster-Nyarko E."/>
            <person name="Jarju S."/>
            <person name="Secka A."/>
            <person name="Antonio M."/>
            <person name="Oren A."/>
            <person name="Chaudhuri R.R."/>
            <person name="La Ragione R."/>
            <person name="Hildebrand F."/>
            <person name="Pallen M.J."/>
        </authorList>
    </citation>
    <scope>NUCLEOTIDE SEQUENCE</scope>
    <source>
        <strain evidence="5">2830</strain>
    </source>
</reference>
<evidence type="ECO:0000256" key="1">
    <source>
        <dbReference type="ARBA" id="ARBA00005104"/>
    </source>
</evidence>
<evidence type="ECO:0000313" key="6">
    <source>
        <dbReference type="Proteomes" id="UP000824124"/>
    </source>
</evidence>
<evidence type="ECO:0000256" key="2">
    <source>
        <dbReference type="ARBA" id="ARBA00022857"/>
    </source>
</evidence>
<dbReference type="SUPFAM" id="SSF53597">
    <property type="entry name" value="Dihydrofolate reductase-like"/>
    <property type="match status" value="1"/>
</dbReference>
<dbReference type="EMBL" id="DVMH01000009">
    <property type="protein sequence ID" value="HIU09874.1"/>
    <property type="molecule type" value="Genomic_DNA"/>
</dbReference>
<gene>
    <name evidence="5" type="ORF">IAB00_01255</name>
</gene>
<name>A0A9D1HIW0_9FIRM</name>
<protein>
    <submittedName>
        <fullName evidence="5">Dihydrofolate reductase family protein</fullName>
    </submittedName>
</protein>
<dbReference type="GO" id="GO:0008703">
    <property type="term" value="F:5-amino-6-(5-phosphoribosylamino)uracil reductase activity"/>
    <property type="evidence" value="ECO:0007669"/>
    <property type="project" value="InterPro"/>
</dbReference>
<dbReference type="Pfam" id="PF01872">
    <property type="entry name" value="RibD_C"/>
    <property type="match status" value="1"/>
</dbReference>
<sequence>MNRPYITCYMLNSLDGKIIGEYFNTERGREYIAKYEQFHDRMDAKACMFGRVTFMDWPWQLAPGNKAELPENVPPIDRTDYVADVKADKYCIAIDQSGKLAWGANVMLRGSSDIYTNRVGDHIISVLTEKVSDAYLQYLRNMKVSYIFGGKETLDFKLVVEKLYALFGIDHLLLEGGGHLNGTFIREGLVDEYTVLLVATVDGGSPNEPTKTSFEASLNQEAMVPVDFTVKEVEKIDNTGLLITFTKNK</sequence>
<feature type="domain" description="Bacterial bifunctional deaminase-reductase C-terminal" evidence="4">
    <location>
        <begin position="4"/>
        <end position="238"/>
    </location>
</feature>
<evidence type="ECO:0000256" key="3">
    <source>
        <dbReference type="ARBA" id="ARBA00023002"/>
    </source>
</evidence>
<dbReference type="PANTHER" id="PTHR38011:SF7">
    <property type="entry name" value="2,5-DIAMINO-6-RIBOSYLAMINO-4(3H)-PYRIMIDINONE 5'-PHOSPHATE REDUCTASE"/>
    <property type="match status" value="1"/>
</dbReference>
<dbReference type="Proteomes" id="UP000824124">
    <property type="component" value="Unassembled WGS sequence"/>
</dbReference>
<reference evidence="5" key="1">
    <citation type="submission" date="2020-10" db="EMBL/GenBank/DDBJ databases">
        <authorList>
            <person name="Gilroy R."/>
        </authorList>
    </citation>
    <scope>NUCLEOTIDE SEQUENCE</scope>
    <source>
        <strain evidence="5">2830</strain>
    </source>
</reference>
<dbReference type="PANTHER" id="PTHR38011">
    <property type="entry name" value="DIHYDROFOLATE REDUCTASE FAMILY PROTEIN (AFU_ORTHOLOGUE AFUA_8G06820)"/>
    <property type="match status" value="1"/>
</dbReference>
<evidence type="ECO:0000259" key="4">
    <source>
        <dbReference type="Pfam" id="PF01872"/>
    </source>
</evidence>
<comment type="pathway">
    <text evidence="1">Cofactor biosynthesis; riboflavin biosynthesis.</text>
</comment>
<dbReference type="InterPro" id="IPR024072">
    <property type="entry name" value="DHFR-like_dom_sf"/>
</dbReference>
<dbReference type="InterPro" id="IPR002734">
    <property type="entry name" value="RibDG_C"/>
</dbReference>
<keyword evidence="3" id="KW-0560">Oxidoreductase</keyword>
<evidence type="ECO:0000313" key="5">
    <source>
        <dbReference type="EMBL" id="HIU09874.1"/>
    </source>
</evidence>
<dbReference type="Gene3D" id="3.40.430.10">
    <property type="entry name" value="Dihydrofolate Reductase, subunit A"/>
    <property type="match status" value="1"/>
</dbReference>
<dbReference type="InterPro" id="IPR050765">
    <property type="entry name" value="Riboflavin_Biosynth_HTPR"/>
</dbReference>
<keyword evidence="2" id="KW-0521">NADP</keyword>
<dbReference type="GO" id="GO:0009231">
    <property type="term" value="P:riboflavin biosynthetic process"/>
    <property type="evidence" value="ECO:0007669"/>
    <property type="project" value="InterPro"/>
</dbReference>